<proteinExistence type="predicted"/>
<name>A0A0J7I507_9FLAO</name>
<keyword evidence="2" id="KW-1185">Reference proteome</keyword>
<dbReference type="Proteomes" id="UP000036261">
    <property type="component" value="Unassembled WGS sequence"/>
</dbReference>
<dbReference type="EMBL" id="LFND01000005">
    <property type="protein sequence ID" value="KMQ61473.1"/>
    <property type="molecule type" value="Genomic_DNA"/>
</dbReference>
<dbReference type="AlphaFoldDB" id="A0A0J7I507"/>
<dbReference type="OrthoDB" id="1262330at2"/>
<organism evidence="1 2">
    <name type="scientific">Chryseobacterium angstadtii</name>
    <dbReference type="NCBI Taxonomy" id="558151"/>
    <lineage>
        <taxon>Bacteria</taxon>
        <taxon>Pseudomonadati</taxon>
        <taxon>Bacteroidota</taxon>
        <taxon>Flavobacteriia</taxon>
        <taxon>Flavobacteriales</taxon>
        <taxon>Weeksellaceae</taxon>
        <taxon>Chryseobacterium group</taxon>
        <taxon>Chryseobacterium</taxon>
    </lineage>
</organism>
<evidence type="ECO:0000313" key="1">
    <source>
        <dbReference type="EMBL" id="KMQ61473.1"/>
    </source>
</evidence>
<dbReference type="PATRIC" id="fig|558151.6.peg.3331"/>
<dbReference type="RefSeq" id="WP_048507640.1">
    <property type="nucleotide sequence ID" value="NZ_LFND01000005.1"/>
</dbReference>
<evidence type="ECO:0000313" key="2">
    <source>
        <dbReference type="Proteomes" id="UP000036261"/>
    </source>
</evidence>
<accession>A0A0J7I507</accession>
<protein>
    <submittedName>
        <fullName evidence="1">Uncharacterized protein</fullName>
    </submittedName>
</protein>
<sequence>MDLSIEELRRHALFDPTFRRLEIIIEGLNKAIIYFRGNELAIDWWGSLDDKKEYESIYKLAILAIEDYLRLTIRDFFDIHEEKDYLPFYESEPNINLIFLLADYIKSTTKASNESLSKFDLSINDYPIYHGIVILNKDKDLNEILKNLKEYRAKLIDLKYPE</sequence>
<dbReference type="STRING" id="558151.ACM46_15765"/>
<comment type="caution">
    <text evidence="1">The sequence shown here is derived from an EMBL/GenBank/DDBJ whole genome shotgun (WGS) entry which is preliminary data.</text>
</comment>
<reference evidence="1 2" key="1">
    <citation type="journal article" date="2013" name="Int. J. Syst. Evol. Microbiol.">
        <title>Chryseobacterium angstadtii sp. nov., isolated from a newt tank.</title>
        <authorList>
            <person name="Kirk K.E."/>
            <person name="Hoffman J.A."/>
            <person name="Smith K.A."/>
            <person name="Strahan B.L."/>
            <person name="Failor K.C."/>
            <person name="Krebs J.E."/>
            <person name="Gale A.N."/>
            <person name="Do T.D."/>
            <person name="Sontag T.C."/>
            <person name="Batties A.M."/>
            <person name="Mistiszyn K."/>
            <person name="Newman J.D."/>
        </authorList>
    </citation>
    <scope>NUCLEOTIDE SEQUENCE [LARGE SCALE GENOMIC DNA]</scope>
    <source>
        <strain evidence="1 2">KM</strain>
    </source>
</reference>
<gene>
    <name evidence="1" type="ORF">ACM46_15765</name>
</gene>